<reference evidence="1" key="1">
    <citation type="submission" date="2018-05" db="EMBL/GenBank/DDBJ databases">
        <authorList>
            <person name="Lanie J.A."/>
            <person name="Ng W.-L."/>
            <person name="Kazmierczak K.M."/>
            <person name="Andrzejewski T.M."/>
            <person name="Davidsen T.M."/>
            <person name="Wayne K.J."/>
            <person name="Tettelin H."/>
            <person name="Glass J.I."/>
            <person name="Rusch D."/>
            <person name="Podicherti R."/>
            <person name="Tsui H.-C.T."/>
            <person name="Winkler M.E."/>
        </authorList>
    </citation>
    <scope>NUCLEOTIDE SEQUENCE</scope>
</reference>
<sequence length="330" mass="36679">RGVRLKTTPGSEAVLKLKRLNIAERLYRVTGAGIYRDSRLLGRSSPIKQPLLNGLVFGSDSVVTAVYRGKLHWFWGDTNRPSYPLGNFHVPFATSLLPGGGGLDPELGVNFTYAVGQNGFAKEAAKMPGKGPTWIDGLVVLPDENRQSRLLAQYVKIKAPLAVYERGVVQFDDERQQFGHRAMFPKDAPLYPHGHPFLHRAGDGHEYVYFAGGMPSVRVRANVAGYLDPTQYETYTFLQPGTGSGVQRNPDGSLKFEWRAGQPKLDHKQVNKLIADKKITAGESPVHLIDIETGKPVLTQHGSVYWNDHRQRWVMVISQSFGSSMLGEIW</sequence>
<evidence type="ECO:0000313" key="1">
    <source>
        <dbReference type="EMBL" id="SVC86057.1"/>
    </source>
</evidence>
<organism evidence="1">
    <name type="scientific">marine metagenome</name>
    <dbReference type="NCBI Taxonomy" id="408172"/>
    <lineage>
        <taxon>unclassified sequences</taxon>
        <taxon>metagenomes</taxon>
        <taxon>ecological metagenomes</taxon>
    </lineage>
</organism>
<name>A0A382QM72_9ZZZZ</name>
<accession>A0A382QM72</accession>
<dbReference type="AlphaFoldDB" id="A0A382QM72"/>
<proteinExistence type="predicted"/>
<feature type="non-terminal residue" evidence="1">
    <location>
        <position position="1"/>
    </location>
</feature>
<dbReference type="EMBL" id="UINC01115203">
    <property type="protein sequence ID" value="SVC86057.1"/>
    <property type="molecule type" value="Genomic_DNA"/>
</dbReference>
<feature type="non-terminal residue" evidence="1">
    <location>
        <position position="330"/>
    </location>
</feature>
<gene>
    <name evidence="1" type="ORF">METZ01_LOCUS338911</name>
</gene>
<protein>
    <submittedName>
        <fullName evidence="1">Uncharacterized protein</fullName>
    </submittedName>
</protein>